<feature type="transmembrane region" description="Helical" evidence="5">
    <location>
        <begin position="104"/>
        <end position="129"/>
    </location>
</feature>
<feature type="transmembrane region" description="Helical" evidence="5">
    <location>
        <begin position="135"/>
        <end position="162"/>
    </location>
</feature>
<dbReference type="AlphaFoldDB" id="A0A212TFW6"/>
<evidence type="ECO:0000259" key="6">
    <source>
        <dbReference type="Pfam" id="PF01061"/>
    </source>
</evidence>
<evidence type="ECO:0000256" key="2">
    <source>
        <dbReference type="ARBA" id="ARBA00022692"/>
    </source>
</evidence>
<evidence type="ECO:0000256" key="3">
    <source>
        <dbReference type="ARBA" id="ARBA00022989"/>
    </source>
</evidence>
<keyword evidence="8" id="KW-1185">Reference proteome</keyword>
<dbReference type="EMBL" id="FYEZ01000001">
    <property type="protein sequence ID" value="SNC64957.1"/>
    <property type="molecule type" value="Genomic_DNA"/>
</dbReference>
<dbReference type="GO" id="GO:0140359">
    <property type="term" value="F:ABC-type transporter activity"/>
    <property type="evidence" value="ECO:0007669"/>
    <property type="project" value="InterPro"/>
</dbReference>
<dbReference type="OrthoDB" id="63188at2"/>
<dbReference type="Proteomes" id="UP000198122">
    <property type="component" value="Unassembled WGS sequence"/>
</dbReference>
<dbReference type="InterPro" id="IPR051784">
    <property type="entry name" value="Nod_factor_ABC_transporter"/>
</dbReference>
<keyword evidence="4 5" id="KW-0472">Membrane</keyword>
<dbReference type="InterPro" id="IPR013525">
    <property type="entry name" value="ABC2_TM"/>
</dbReference>
<accession>A0A212TFW6</accession>
<evidence type="ECO:0000256" key="4">
    <source>
        <dbReference type="ARBA" id="ARBA00023136"/>
    </source>
</evidence>
<feature type="domain" description="ABC-2 type transporter transmembrane" evidence="6">
    <location>
        <begin position="18"/>
        <end position="208"/>
    </location>
</feature>
<evidence type="ECO:0000313" key="7">
    <source>
        <dbReference type="EMBL" id="SNC64957.1"/>
    </source>
</evidence>
<dbReference type="PANTHER" id="PTHR43229">
    <property type="entry name" value="NODULATION PROTEIN J"/>
    <property type="match status" value="1"/>
</dbReference>
<dbReference type="GO" id="GO:0016020">
    <property type="term" value="C:membrane"/>
    <property type="evidence" value="ECO:0007669"/>
    <property type="project" value="UniProtKB-SubCell"/>
</dbReference>
<dbReference type="PANTHER" id="PTHR43229:SF2">
    <property type="entry name" value="NODULATION PROTEIN J"/>
    <property type="match status" value="1"/>
</dbReference>
<feature type="transmembrane region" description="Helical" evidence="5">
    <location>
        <begin position="229"/>
        <end position="248"/>
    </location>
</feature>
<organism evidence="7 8">
    <name type="scientific">Kytococcus aerolatus</name>
    <dbReference type="NCBI Taxonomy" id="592308"/>
    <lineage>
        <taxon>Bacteria</taxon>
        <taxon>Bacillati</taxon>
        <taxon>Actinomycetota</taxon>
        <taxon>Actinomycetes</taxon>
        <taxon>Micrococcales</taxon>
        <taxon>Kytococcaceae</taxon>
        <taxon>Kytococcus</taxon>
    </lineage>
</organism>
<keyword evidence="3 5" id="KW-1133">Transmembrane helix</keyword>
<feature type="transmembrane region" description="Helical" evidence="5">
    <location>
        <begin position="62"/>
        <end position="83"/>
    </location>
</feature>
<evidence type="ECO:0000256" key="5">
    <source>
        <dbReference type="SAM" id="Phobius"/>
    </source>
</evidence>
<sequence>MSTPTGTLFSPTYLRIDTVRILRNVSNVIFTIGLPVFMYLIFSAGNAIDAEMPGGDGNSMLAVRMAVYGACTACASIGALTAWERQQGWTRQLLLTPLSPLGFALQKLVTALVVALVPVVLVLAIAAATGAEAPLGNWLLCGLIGWLGASLFALYGLLLALLIRSDASIGIASGGIVILAFLGNVFMPLDGWLLTLARFTPMFGVVNAAERPITEGWISSGVNIPVWQAWANMGAWFLVLAVACTLVMRRTGRRE</sequence>
<feature type="transmembrane region" description="Helical" evidence="5">
    <location>
        <begin position="169"/>
        <end position="189"/>
    </location>
</feature>
<evidence type="ECO:0000256" key="1">
    <source>
        <dbReference type="ARBA" id="ARBA00004141"/>
    </source>
</evidence>
<name>A0A212TFW6_9MICO</name>
<feature type="transmembrane region" description="Helical" evidence="5">
    <location>
        <begin position="21"/>
        <end position="42"/>
    </location>
</feature>
<protein>
    <submittedName>
        <fullName evidence="7">ABC-2 type transport system permease protein</fullName>
    </submittedName>
</protein>
<dbReference type="Pfam" id="PF01061">
    <property type="entry name" value="ABC2_membrane"/>
    <property type="match status" value="1"/>
</dbReference>
<comment type="subcellular location">
    <subcellularLocation>
        <location evidence="1">Membrane</location>
        <topology evidence="1">Multi-pass membrane protein</topology>
    </subcellularLocation>
</comment>
<proteinExistence type="predicted"/>
<gene>
    <name evidence="7" type="ORF">SAMN05445756_1220</name>
</gene>
<dbReference type="RefSeq" id="WP_088818090.1">
    <property type="nucleotide sequence ID" value="NZ_FYEZ01000001.1"/>
</dbReference>
<keyword evidence="2 5" id="KW-0812">Transmembrane</keyword>
<reference evidence="7 8" key="1">
    <citation type="submission" date="2017-06" db="EMBL/GenBank/DDBJ databases">
        <authorList>
            <person name="Kim H.J."/>
            <person name="Triplett B.A."/>
        </authorList>
    </citation>
    <scope>NUCLEOTIDE SEQUENCE [LARGE SCALE GENOMIC DNA]</scope>
    <source>
        <strain evidence="7 8">DSM 22179</strain>
    </source>
</reference>
<evidence type="ECO:0000313" key="8">
    <source>
        <dbReference type="Proteomes" id="UP000198122"/>
    </source>
</evidence>